<evidence type="ECO:0000313" key="2">
    <source>
        <dbReference type="EMBL" id="CAB4156401.1"/>
    </source>
</evidence>
<keyword evidence="1" id="KW-0143">Chaperone</keyword>
<name>A0A6J5NFX3_9CAUD</name>
<protein>
    <submittedName>
        <fullName evidence="2">GroES chaperonin family</fullName>
    </submittedName>
</protein>
<dbReference type="Pfam" id="PF00166">
    <property type="entry name" value="Cpn10"/>
    <property type="match status" value="1"/>
</dbReference>
<organism evidence="2">
    <name type="scientific">uncultured Caudovirales phage</name>
    <dbReference type="NCBI Taxonomy" id="2100421"/>
    <lineage>
        <taxon>Viruses</taxon>
        <taxon>Duplodnaviria</taxon>
        <taxon>Heunggongvirae</taxon>
        <taxon>Uroviricota</taxon>
        <taxon>Caudoviricetes</taxon>
        <taxon>Peduoviridae</taxon>
        <taxon>Maltschvirus</taxon>
        <taxon>Maltschvirus maltsch</taxon>
    </lineage>
</organism>
<dbReference type="InterPro" id="IPR011032">
    <property type="entry name" value="GroES-like_sf"/>
</dbReference>
<dbReference type="CDD" id="cd00320">
    <property type="entry name" value="cpn10"/>
    <property type="match status" value="1"/>
</dbReference>
<dbReference type="EMBL" id="LR796642">
    <property type="protein sequence ID" value="CAB4156401.1"/>
    <property type="molecule type" value="Genomic_DNA"/>
</dbReference>
<accession>A0A6J5NFX3</accession>
<sequence>MPAMTMLHEVEPSEELIDRIGDLSNIEIFNNQVLCAIYIRPTKTKSGIIITDQTRAEDKFQGKVGLVLKKGTRAFKDDGEWFEGVNVNPGDWVFFRVSDGWPININGVECRLLDDTIIRGKIDHPDRVW</sequence>
<dbReference type="InterPro" id="IPR037124">
    <property type="entry name" value="Chaperonin_GroES_sf"/>
</dbReference>
<evidence type="ECO:0000256" key="1">
    <source>
        <dbReference type="ARBA" id="ARBA00023186"/>
    </source>
</evidence>
<gene>
    <name evidence="2" type="ORF">UFOVP661_52</name>
</gene>
<dbReference type="Gene3D" id="2.30.33.40">
    <property type="entry name" value="GroES chaperonin"/>
    <property type="match status" value="1"/>
</dbReference>
<reference evidence="2" key="1">
    <citation type="submission" date="2020-04" db="EMBL/GenBank/DDBJ databases">
        <authorList>
            <person name="Chiriac C."/>
            <person name="Salcher M."/>
            <person name="Ghai R."/>
            <person name="Kavagutti S V."/>
        </authorList>
    </citation>
    <scope>NUCLEOTIDE SEQUENCE</scope>
</reference>
<dbReference type="InterPro" id="IPR020818">
    <property type="entry name" value="Chaperonin_GroES"/>
</dbReference>
<dbReference type="GO" id="GO:0005524">
    <property type="term" value="F:ATP binding"/>
    <property type="evidence" value="ECO:0007669"/>
    <property type="project" value="InterPro"/>
</dbReference>
<proteinExistence type="predicted"/>
<dbReference type="SUPFAM" id="SSF50129">
    <property type="entry name" value="GroES-like"/>
    <property type="match status" value="1"/>
</dbReference>
<dbReference type="GO" id="GO:0044183">
    <property type="term" value="F:protein folding chaperone"/>
    <property type="evidence" value="ECO:0007669"/>
    <property type="project" value="InterPro"/>
</dbReference>